<sequence>MNKTFKDFITEDLDVFFNVDEMADKHELEGQELDLIVVDSSLEDLKGFGRDQLNVAQEVFKIFKTVYVKSSDFYIPKVDSELVLDGESYYVEEAKDQNGVIKIVLSANES</sequence>
<dbReference type="RefSeq" id="WP_012295291.1">
    <property type="nucleotide sequence ID" value="NZ_JANTOO010000014.1"/>
</dbReference>
<organism evidence="1 2">
    <name type="scientific">Lysinibacillus pinottii</name>
    <dbReference type="NCBI Taxonomy" id="2973932"/>
    <lineage>
        <taxon>Bacteria</taxon>
        <taxon>Bacillati</taxon>
        <taxon>Bacillota</taxon>
        <taxon>Bacilli</taxon>
        <taxon>Bacillales</taxon>
        <taxon>Bacillaceae</taxon>
        <taxon>Lysinibacillus</taxon>
    </lineage>
</organism>
<comment type="caution">
    <text evidence="1">The sequence shown here is derived from an EMBL/GenBank/DDBJ whole genome shotgun (WGS) entry which is preliminary data.</text>
</comment>
<dbReference type="EMBL" id="JANTOO010000014">
    <property type="protein sequence ID" value="MCS1397502.1"/>
    <property type="molecule type" value="Genomic_DNA"/>
</dbReference>
<keyword evidence="2" id="KW-1185">Reference proteome</keyword>
<evidence type="ECO:0000313" key="2">
    <source>
        <dbReference type="Proteomes" id="UP001525021"/>
    </source>
</evidence>
<accession>A0ABT2DRH4</accession>
<name>A0ABT2DRH4_9BACI</name>
<protein>
    <submittedName>
        <fullName evidence="1">Uncharacterized protein</fullName>
    </submittedName>
</protein>
<proteinExistence type="predicted"/>
<reference evidence="1 2" key="1">
    <citation type="submission" date="2022-08" db="EMBL/GenBank/DDBJ databases">
        <title>Lysinibacillus sequencing.</title>
        <authorList>
            <person name="Dunlap C."/>
        </authorList>
    </citation>
    <scope>NUCLEOTIDE SEQUENCE [LARGE SCALE GENOMIC DNA]</scope>
    <source>
        <strain evidence="1 2">PB211</strain>
    </source>
</reference>
<evidence type="ECO:0000313" key="1">
    <source>
        <dbReference type="EMBL" id="MCS1397502.1"/>
    </source>
</evidence>
<dbReference type="Proteomes" id="UP001525021">
    <property type="component" value="Unassembled WGS sequence"/>
</dbReference>
<gene>
    <name evidence="1" type="ORF">NXZ79_15835</name>
</gene>